<dbReference type="EC" id="7.6.2.9" evidence="9"/>
<evidence type="ECO:0000256" key="2">
    <source>
        <dbReference type="ARBA" id="ARBA00022475"/>
    </source>
</evidence>
<dbReference type="InterPro" id="IPR017871">
    <property type="entry name" value="ABC_transporter-like_CS"/>
</dbReference>
<evidence type="ECO:0000313" key="11">
    <source>
        <dbReference type="EMBL" id="AXV07196.1"/>
    </source>
</evidence>
<keyword evidence="6" id="KW-0408">Iron</keyword>
<dbReference type="InterPro" id="IPR003439">
    <property type="entry name" value="ABC_transporter-like_ATP-bd"/>
</dbReference>
<dbReference type="InterPro" id="IPR008995">
    <property type="entry name" value="Mo/tungstate-bd_C_term_dom"/>
</dbReference>
<dbReference type="FunFam" id="3.40.50.300:FF:000425">
    <property type="entry name" value="Probable ABC transporter, ATP-binding subunit"/>
    <property type="match status" value="1"/>
</dbReference>
<protein>
    <recommendedName>
        <fullName evidence="9">ABC-type quaternary amine transporter</fullName>
        <ecNumber evidence="9">7.6.2.9</ecNumber>
    </recommendedName>
</protein>
<evidence type="ECO:0000256" key="9">
    <source>
        <dbReference type="ARBA" id="ARBA00066388"/>
    </source>
</evidence>
<keyword evidence="4" id="KW-0547">Nucleotide-binding</keyword>
<sequence>MTAVDIQPSSPARHLVPGAASLHVTDARVHLGGVEILHGVDLQVPTGRTLALLGPSGCGKTTLLRAVAGLQHLSTGRIHVGEDDITDVPAERRNVGMVFQDGALFPHMTVAANVGFGLDRAARRGPAVDEALEMVGLAGFGPRMPSTLSGGQQQRVALARALVAQPRVLLLDEPFSSLDAGLRGQIRADVARLLTELEITAVVVTHDQEEAFLLGHEVAVMIAGRIHQQAHPADIYAAPATREVAEFLGDANLVAGHASGTAAETMLGAVPLAADATGAMDVLVRPEHLRMTPGGPMTVRAVEYYGHDAITELTGPAGTLRVRTMSLPPYRAGDPVALTYDGPPTAAYRADSTS</sequence>
<dbReference type="SMART" id="SM00382">
    <property type="entry name" value="AAA"/>
    <property type="match status" value="1"/>
</dbReference>
<proteinExistence type="predicted"/>
<dbReference type="Pfam" id="PF08402">
    <property type="entry name" value="TOBE_2"/>
    <property type="match status" value="1"/>
</dbReference>
<dbReference type="InterPro" id="IPR013611">
    <property type="entry name" value="Transp-assoc_OB_typ2"/>
</dbReference>
<dbReference type="Proteomes" id="UP000264006">
    <property type="component" value="Chromosome"/>
</dbReference>
<keyword evidence="2" id="KW-1003">Cell membrane</keyword>
<dbReference type="PANTHER" id="PTHR42781">
    <property type="entry name" value="SPERMIDINE/PUTRESCINE IMPORT ATP-BINDING PROTEIN POTA"/>
    <property type="match status" value="1"/>
</dbReference>
<dbReference type="InterPro" id="IPR015853">
    <property type="entry name" value="ABC_transpr_FbpC"/>
</dbReference>
<gene>
    <name evidence="11" type="ORF">DVS28_a2515</name>
</gene>
<dbReference type="GO" id="GO:0043190">
    <property type="term" value="C:ATP-binding cassette (ABC) transporter complex"/>
    <property type="evidence" value="ECO:0007669"/>
    <property type="project" value="InterPro"/>
</dbReference>
<dbReference type="KEGG" id="euz:DVS28_a2515"/>
<keyword evidence="8" id="KW-0472">Membrane</keyword>
<evidence type="ECO:0000313" key="12">
    <source>
        <dbReference type="Proteomes" id="UP000264006"/>
    </source>
</evidence>
<name>A0A346XY99_9ACTN</name>
<dbReference type="InterPro" id="IPR027417">
    <property type="entry name" value="P-loop_NTPase"/>
</dbReference>
<dbReference type="GO" id="GO:0015408">
    <property type="term" value="F:ABC-type ferric iron transporter activity"/>
    <property type="evidence" value="ECO:0007669"/>
    <property type="project" value="InterPro"/>
</dbReference>
<feature type="domain" description="ABC transporter" evidence="10">
    <location>
        <begin position="22"/>
        <end position="248"/>
    </location>
</feature>
<evidence type="ECO:0000256" key="8">
    <source>
        <dbReference type="ARBA" id="ARBA00023136"/>
    </source>
</evidence>
<dbReference type="PROSITE" id="PS00211">
    <property type="entry name" value="ABC_TRANSPORTER_1"/>
    <property type="match status" value="1"/>
</dbReference>
<dbReference type="GO" id="GO:0005524">
    <property type="term" value="F:ATP binding"/>
    <property type="evidence" value="ECO:0007669"/>
    <property type="project" value="UniProtKB-KW"/>
</dbReference>
<dbReference type="GO" id="GO:0016887">
    <property type="term" value="F:ATP hydrolysis activity"/>
    <property type="evidence" value="ECO:0007669"/>
    <property type="project" value="InterPro"/>
</dbReference>
<evidence type="ECO:0000256" key="1">
    <source>
        <dbReference type="ARBA" id="ARBA00022448"/>
    </source>
</evidence>
<evidence type="ECO:0000256" key="5">
    <source>
        <dbReference type="ARBA" id="ARBA00022840"/>
    </source>
</evidence>
<dbReference type="SUPFAM" id="SSF52540">
    <property type="entry name" value="P-loop containing nucleoside triphosphate hydrolases"/>
    <property type="match status" value="1"/>
</dbReference>
<keyword evidence="7" id="KW-0406">Ion transport</keyword>
<keyword evidence="1" id="KW-0813">Transport</keyword>
<dbReference type="GO" id="GO:0015418">
    <property type="term" value="F:ABC-type quaternary ammonium compound transporting activity"/>
    <property type="evidence" value="ECO:0007669"/>
    <property type="project" value="UniProtKB-EC"/>
</dbReference>
<dbReference type="SUPFAM" id="SSF50331">
    <property type="entry name" value="MOP-like"/>
    <property type="match status" value="1"/>
</dbReference>
<reference evidence="11 12" key="1">
    <citation type="submission" date="2018-09" db="EMBL/GenBank/DDBJ databases">
        <title>Complete genome sequence of Euzebya sp. DY32-46 isolated from seawater of Pacific Ocean.</title>
        <authorList>
            <person name="Xu L."/>
            <person name="Wu Y.-H."/>
            <person name="Xu X.-W."/>
        </authorList>
    </citation>
    <scope>NUCLEOTIDE SEQUENCE [LARGE SCALE GENOMIC DNA]</scope>
    <source>
        <strain evidence="11 12">DY32-46</strain>
    </source>
</reference>
<dbReference type="InterPro" id="IPR003593">
    <property type="entry name" value="AAA+_ATPase"/>
</dbReference>
<dbReference type="PROSITE" id="PS50893">
    <property type="entry name" value="ABC_TRANSPORTER_2"/>
    <property type="match status" value="1"/>
</dbReference>
<dbReference type="RefSeq" id="WP_164710447.1">
    <property type="nucleotide sequence ID" value="NZ_CAXIBR010000030.1"/>
</dbReference>
<evidence type="ECO:0000256" key="4">
    <source>
        <dbReference type="ARBA" id="ARBA00022741"/>
    </source>
</evidence>
<dbReference type="Pfam" id="PF00005">
    <property type="entry name" value="ABC_tran"/>
    <property type="match status" value="1"/>
</dbReference>
<dbReference type="CDD" id="cd03259">
    <property type="entry name" value="ABC_Carb_Solutes_like"/>
    <property type="match status" value="1"/>
</dbReference>
<organism evidence="11 12">
    <name type="scientific">Euzebya pacifica</name>
    <dbReference type="NCBI Taxonomy" id="1608957"/>
    <lineage>
        <taxon>Bacteria</taxon>
        <taxon>Bacillati</taxon>
        <taxon>Actinomycetota</taxon>
        <taxon>Nitriliruptoria</taxon>
        <taxon>Euzebyales</taxon>
    </lineage>
</organism>
<dbReference type="Gene3D" id="3.40.50.300">
    <property type="entry name" value="P-loop containing nucleotide triphosphate hydrolases"/>
    <property type="match status" value="1"/>
</dbReference>
<evidence type="ECO:0000256" key="3">
    <source>
        <dbReference type="ARBA" id="ARBA00022496"/>
    </source>
</evidence>
<keyword evidence="3" id="KW-0410">Iron transport</keyword>
<dbReference type="InterPro" id="IPR050093">
    <property type="entry name" value="ABC_SmlMolc_Importer"/>
</dbReference>
<evidence type="ECO:0000256" key="6">
    <source>
        <dbReference type="ARBA" id="ARBA00023004"/>
    </source>
</evidence>
<accession>A0A346XY99</accession>
<dbReference type="PANTHER" id="PTHR42781:SF4">
    <property type="entry name" value="SPERMIDINE_PUTRESCINE IMPORT ATP-BINDING PROTEIN POTA"/>
    <property type="match status" value="1"/>
</dbReference>
<dbReference type="EMBL" id="CP031165">
    <property type="protein sequence ID" value="AXV07196.1"/>
    <property type="molecule type" value="Genomic_DNA"/>
</dbReference>
<evidence type="ECO:0000256" key="7">
    <source>
        <dbReference type="ARBA" id="ARBA00023065"/>
    </source>
</evidence>
<dbReference type="AlphaFoldDB" id="A0A346XY99"/>
<keyword evidence="5 11" id="KW-0067">ATP-binding</keyword>
<keyword evidence="12" id="KW-1185">Reference proteome</keyword>
<evidence type="ECO:0000259" key="10">
    <source>
        <dbReference type="PROSITE" id="PS50893"/>
    </source>
</evidence>